<keyword evidence="1 3" id="KW-0175">Coiled coil</keyword>
<accession>A0A6J6C6A2</accession>
<proteinExistence type="predicted"/>
<dbReference type="InterPro" id="IPR003798">
    <property type="entry name" value="DNA_recombination_RmuC"/>
</dbReference>
<name>A0A6J6C6A2_9ZZZZ</name>
<gene>
    <name evidence="5" type="ORF">UFOPK1433_00837</name>
</gene>
<dbReference type="PANTHER" id="PTHR30563">
    <property type="entry name" value="DNA RECOMBINATION PROTEIN RMUC"/>
    <property type="match status" value="1"/>
</dbReference>
<dbReference type="PANTHER" id="PTHR30563:SF0">
    <property type="entry name" value="DNA RECOMBINATION PROTEIN RMUC"/>
    <property type="match status" value="1"/>
</dbReference>
<dbReference type="AlphaFoldDB" id="A0A6J6C6A2"/>
<keyword evidence="2" id="KW-0233">DNA recombination</keyword>
<dbReference type="EMBL" id="CAEZSN010000092">
    <property type="protein sequence ID" value="CAB4546594.1"/>
    <property type="molecule type" value="Genomic_DNA"/>
</dbReference>
<evidence type="ECO:0000313" key="5">
    <source>
        <dbReference type="EMBL" id="CAB4546594.1"/>
    </source>
</evidence>
<reference evidence="5" key="1">
    <citation type="submission" date="2020-05" db="EMBL/GenBank/DDBJ databases">
        <authorList>
            <person name="Chiriac C."/>
            <person name="Salcher M."/>
            <person name="Ghai R."/>
            <person name="Kavagutti S V."/>
        </authorList>
    </citation>
    <scope>NUCLEOTIDE SEQUENCE</scope>
</reference>
<protein>
    <submittedName>
        <fullName evidence="5">Unannotated protein</fullName>
    </submittedName>
</protein>
<dbReference type="Pfam" id="PF02646">
    <property type="entry name" value="RmuC"/>
    <property type="match status" value="1"/>
</dbReference>
<feature type="region of interest" description="Disordered" evidence="4">
    <location>
        <begin position="372"/>
        <end position="393"/>
    </location>
</feature>
<evidence type="ECO:0000256" key="3">
    <source>
        <dbReference type="SAM" id="Coils"/>
    </source>
</evidence>
<sequence length="393" mass="44016">MDTYIFLGIGLLAGAVIGWLLGSRGKGNDPVSKALLEAEQARALRAEGELVQLRETARLEAEQDAKVLSEISPLKEKLGEMQAKVEELEKERTGQFNTITEQIRNQQAIDSQLRNTTAVLANALTNNQTRGGWGETRLEDIVKTAGLVKGVHYETQFETVNHDDVKIRPDMVIMLPEAKFVAIDSKAPMASYLKAQEEREKGIEANKDLIKQYLKQHITDVKKHIQDLAKKDYWSGLENSPEFTLLFIPSEPVLAATLDEENLMEYAFQNRVALVSPVSLFAVLKTVAYTWRQNADEKVIHDIINLGTTLYREVRIIGEKYSKLGGHIDAVVDDYNKLLSNLDKSFLKPTRDLNSASQNRLGIEVIPEPKVIETDTKRASSQELTEGPETTDN</sequence>
<evidence type="ECO:0000256" key="4">
    <source>
        <dbReference type="SAM" id="MobiDB-lite"/>
    </source>
</evidence>
<evidence type="ECO:0000256" key="1">
    <source>
        <dbReference type="ARBA" id="ARBA00023054"/>
    </source>
</evidence>
<evidence type="ECO:0000256" key="2">
    <source>
        <dbReference type="ARBA" id="ARBA00023172"/>
    </source>
</evidence>
<feature type="coiled-coil region" evidence="3">
    <location>
        <begin position="36"/>
        <end position="91"/>
    </location>
</feature>
<dbReference type="GO" id="GO:0006310">
    <property type="term" value="P:DNA recombination"/>
    <property type="evidence" value="ECO:0007669"/>
    <property type="project" value="UniProtKB-KW"/>
</dbReference>
<organism evidence="5">
    <name type="scientific">freshwater metagenome</name>
    <dbReference type="NCBI Taxonomy" id="449393"/>
    <lineage>
        <taxon>unclassified sequences</taxon>
        <taxon>metagenomes</taxon>
        <taxon>ecological metagenomes</taxon>
    </lineage>
</organism>
<feature type="compositionally biased region" description="Polar residues" evidence="4">
    <location>
        <begin position="381"/>
        <end position="393"/>
    </location>
</feature>